<evidence type="ECO:0000313" key="12">
    <source>
        <dbReference type="Proteomes" id="UP000037600"/>
    </source>
</evidence>
<dbReference type="GO" id="GO:0071732">
    <property type="term" value="P:cellular response to nitric oxide"/>
    <property type="evidence" value="ECO:0007669"/>
    <property type="project" value="UniProtKB-ARBA"/>
</dbReference>
<feature type="transmembrane region" description="Helical" evidence="5">
    <location>
        <begin position="350"/>
        <end position="371"/>
    </location>
</feature>
<dbReference type="EC" id="3.1.4.52" evidence="2"/>
<dbReference type="InterPro" id="IPR000160">
    <property type="entry name" value="GGDEF_dom"/>
</dbReference>
<feature type="domain" description="PAS" evidence="6">
    <location>
        <begin position="440"/>
        <end position="494"/>
    </location>
</feature>
<dbReference type="RefSeq" id="WP_048694605.1">
    <property type="nucleotide sequence ID" value="NZ_KQ130501.1"/>
</dbReference>
<dbReference type="InterPro" id="IPR035919">
    <property type="entry name" value="EAL_sf"/>
</dbReference>
<evidence type="ECO:0000256" key="2">
    <source>
        <dbReference type="ARBA" id="ARBA00012282"/>
    </source>
</evidence>
<sequence length="998" mass="112456">MQWLKTKFIHSISIKASLAIFTSCLIVGSIAAFIFSKYQNDYIYSVVKSEIENSASQTSNIISNHLEQLVYVGKLANHQVTVALRNKASQTTGFSLPQVTDGSYRYSKSNVGVYLAQSKTVTDKVLFESKVTSEIFSGIATNIQPLFANFFYISVNGNATAFPSGLIEGLGHDHTFTDDLFYKLGTPEFNPTRQPIWTPVYYDDIQFSWVMSLIIPIYIDNQFVGVTGSDFKVDELGQLLSDKMDLNPNKKIFVYDKKGNLILDPQLRHIQTEQKPVLNTTLNNFNTISPELQEIIRSNILSNKFIKTQTYERNESNQIVTINAIPEVDWYLGVAENLQNNPWSPSNVRFFLYLGILLSAICMGGLIYSFINTQILSRLKQISNALTQVKQGELNLSELARNCDEIGAVAKALASMSDDNQKLIQGLNLKIEEKEVAELSAIKLANAVKHSETAIAILNQDFEIEFINPKFIELTGREEYELQGAKIETVVDPQMTWVLDSAYEQLALGHAWKGELLIAHPNGDSIWVSQTFSPMTQDVQGVKHYVSATQDISFIKQSQRKMEKLAYHDPLTNLYNRTFFKAQLTKSLEMTKRGHFAFALFYFDLDKFKRINDTLGHEAGDELLVEISKRLVRRLRAEDTIARLGGDEFAVILSGVSSAERAASMAHDIQNVISEPVQLSAAEVLITTSIGITMSPRDAISIENLMRNADLAMYRAKAAGRNTHYFFTDDLDKEVQESLIIETELREAIKEQQFVLYYQPQVNLADGELFGFEALIRWNHPTKGMVSPAVFIPVAEQSGLIVALGEWVIDEASHFIARLNKEFNKNYTVAVNLSARQFKDKNIVSIIKDSITKARINSHWLDIEITESMLMGDINEALKQLDEIKSLGVQMSIDDFGTGYSSLSYLKKFPVDTLKVDRAFIRDIPDDKDDMAISDAIIAMAHKLNMQVIAEGVETAEHVEFLVRNNCQIGQGYLFSQPLPEAELFSFIKTEKIYQNLF</sequence>
<evidence type="ECO:0000256" key="5">
    <source>
        <dbReference type="SAM" id="Phobius"/>
    </source>
</evidence>
<dbReference type="EMBL" id="LAZL01000029">
    <property type="protein sequence ID" value="KMT64209.1"/>
    <property type="molecule type" value="Genomic_DNA"/>
</dbReference>
<evidence type="ECO:0000259" key="8">
    <source>
        <dbReference type="PROSITE" id="PS50883"/>
    </source>
</evidence>
<dbReference type="Gene3D" id="3.30.450.20">
    <property type="entry name" value="PAS domain"/>
    <property type="match status" value="2"/>
</dbReference>
<proteinExistence type="predicted"/>
<dbReference type="OrthoDB" id="8553030at2"/>
<evidence type="ECO:0000259" key="9">
    <source>
        <dbReference type="PROSITE" id="PS50885"/>
    </source>
</evidence>
<feature type="transmembrane region" description="Helical" evidence="5">
    <location>
        <begin position="12"/>
        <end position="35"/>
    </location>
</feature>
<dbReference type="Pfam" id="PF00563">
    <property type="entry name" value="EAL"/>
    <property type="match status" value="1"/>
</dbReference>
<accession>A0A0J8GSD6</accession>
<dbReference type="Pfam" id="PF13426">
    <property type="entry name" value="PAS_9"/>
    <property type="match status" value="1"/>
</dbReference>
<dbReference type="InterPro" id="IPR003660">
    <property type="entry name" value="HAMP_dom"/>
</dbReference>
<organism evidence="11 12">
    <name type="scientific">Catenovulum maritimum</name>
    <dbReference type="NCBI Taxonomy" id="1513271"/>
    <lineage>
        <taxon>Bacteria</taxon>
        <taxon>Pseudomonadati</taxon>
        <taxon>Pseudomonadota</taxon>
        <taxon>Gammaproteobacteria</taxon>
        <taxon>Alteromonadales</taxon>
        <taxon>Alteromonadaceae</taxon>
        <taxon>Catenovulum</taxon>
    </lineage>
</organism>
<dbReference type="AlphaFoldDB" id="A0A0J8GSD6"/>
<comment type="cofactor">
    <cofactor evidence="1">
        <name>Mg(2+)</name>
        <dbReference type="ChEBI" id="CHEBI:18420"/>
    </cofactor>
</comment>
<dbReference type="SMART" id="SM00052">
    <property type="entry name" value="EAL"/>
    <property type="match status" value="1"/>
</dbReference>
<evidence type="ECO:0000259" key="7">
    <source>
        <dbReference type="PROSITE" id="PS50113"/>
    </source>
</evidence>
<dbReference type="InterPro" id="IPR043128">
    <property type="entry name" value="Rev_trsase/Diguanyl_cyclase"/>
</dbReference>
<dbReference type="InterPro" id="IPR052155">
    <property type="entry name" value="Biofilm_reg_signaling"/>
</dbReference>
<dbReference type="Pfam" id="PF00990">
    <property type="entry name" value="GGDEF"/>
    <property type="match status" value="1"/>
</dbReference>
<gene>
    <name evidence="11" type="ORF">XM47_15695</name>
</gene>
<feature type="domain" description="HAMP" evidence="9">
    <location>
        <begin position="373"/>
        <end position="425"/>
    </location>
</feature>
<keyword evidence="5" id="KW-1133">Transmembrane helix</keyword>
<evidence type="ECO:0000259" key="6">
    <source>
        <dbReference type="PROSITE" id="PS50112"/>
    </source>
</evidence>
<keyword evidence="12" id="KW-1185">Reference proteome</keyword>
<keyword evidence="5" id="KW-0812">Transmembrane</keyword>
<dbReference type="PANTHER" id="PTHR44757">
    <property type="entry name" value="DIGUANYLATE CYCLASE DGCP"/>
    <property type="match status" value="1"/>
</dbReference>
<feature type="domain" description="EAL" evidence="8">
    <location>
        <begin position="738"/>
        <end position="992"/>
    </location>
</feature>
<dbReference type="NCBIfam" id="TIGR00229">
    <property type="entry name" value="sensory_box"/>
    <property type="match status" value="1"/>
</dbReference>
<dbReference type="PROSITE" id="PS50883">
    <property type="entry name" value="EAL"/>
    <property type="match status" value="1"/>
</dbReference>
<dbReference type="PROSITE" id="PS50885">
    <property type="entry name" value="HAMP"/>
    <property type="match status" value="1"/>
</dbReference>
<evidence type="ECO:0000256" key="4">
    <source>
        <dbReference type="ARBA" id="ARBA00051114"/>
    </source>
</evidence>
<dbReference type="FunFam" id="3.30.70.270:FF:000001">
    <property type="entry name" value="Diguanylate cyclase domain protein"/>
    <property type="match status" value="1"/>
</dbReference>
<dbReference type="NCBIfam" id="TIGR00254">
    <property type="entry name" value="GGDEF"/>
    <property type="match status" value="1"/>
</dbReference>
<dbReference type="InterPro" id="IPR035965">
    <property type="entry name" value="PAS-like_dom_sf"/>
</dbReference>
<dbReference type="InterPro" id="IPR000014">
    <property type="entry name" value="PAS"/>
</dbReference>
<dbReference type="CDD" id="cd00130">
    <property type="entry name" value="PAS"/>
    <property type="match status" value="1"/>
</dbReference>
<feature type="domain" description="GGDEF" evidence="10">
    <location>
        <begin position="596"/>
        <end position="729"/>
    </location>
</feature>
<dbReference type="Gene3D" id="6.10.340.10">
    <property type="match status" value="1"/>
</dbReference>
<dbReference type="SUPFAM" id="SSF55785">
    <property type="entry name" value="PYP-like sensor domain (PAS domain)"/>
    <property type="match status" value="1"/>
</dbReference>
<dbReference type="FunFam" id="3.20.20.450:FF:000001">
    <property type="entry name" value="Cyclic di-GMP phosphodiesterase yahA"/>
    <property type="match status" value="1"/>
</dbReference>
<comment type="catalytic activity">
    <reaction evidence="4">
        <text>3',3'-c-di-GMP + H2O = 5'-phosphoguanylyl(3'-&gt;5')guanosine + H(+)</text>
        <dbReference type="Rhea" id="RHEA:24902"/>
        <dbReference type="ChEBI" id="CHEBI:15377"/>
        <dbReference type="ChEBI" id="CHEBI:15378"/>
        <dbReference type="ChEBI" id="CHEBI:58754"/>
        <dbReference type="ChEBI" id="CHEBI:58805"/>
        <dbReference type="EC" id="3.1.4.52"/>
    </reaction>
    <physiologicalReaction direction="left-to-right" evidence="4">
        <dbReference type="Rhea" id="RHEA:24903"/>
    </physiologicalReaction>
</comment>
<dbReference type="GO" id="GO:0016020">
    <property type="term" value="C:membrane"/>
    <property type="evidence" value="ECO:0007669"/>
    <property type="project" value="InterPro"/>
</dbReference>
<dbReference type="SMART" id="SM00267">
    <property type="entry name" value="GGDEF"/>
    <property type="match status" value="1"/>
</dbReference>
<dbReference type="InterPro" id="IPR001633">
    <property type="entry name" value="EAL_dom"/>
</dbReference>
<name>A0A0J8GSD6_9ALTE</name>
<dbReference type="Gene3D" id="3.30.70.270">
    <property type="match status" value="1"/>
</dbReference>
<dbReference type="InterPro" id="IPR029787">
    <property type="entry name" value="Nucleotide_cyclase"/>
</dbReference>
<dbReference type="PROSITE" id="PS50887">
    <property type="entry name" value="GGDEF"/>
    <property type="match status" value="1"/>
</dbReference>
<dbReference type="CDD" id="cd01949">
    <property type="entry name" value="GGDEF"/>
    <property type="match status" value="1"/>
</dbReference>
<dbReference type="PROSITE" id="PS50113">
    <property type="entry name" value="PAC"/>
    <property type="match status" value="1"/>
</dbReference>
<keyword evidence="3" id="KW-0973">c-di-GMP</keyword>
<evidence type="ECO:0000313" key="11">
    <source>
        <dbReference type="EMBL" id="KMT64209.1"/>
    </source>
</evidence>
<dbReference type="PATRIC" id="fig|1513271.3.peg.3234"/>
<dbReference type="Gene3D" id="3.20.20.450">
    <property type="entry name" value="EAL domain"/>
    <property type="match status" value="1"/>
</dbReference>
<dbReference type="CDD" id="cd01948">
    <property type="entry name" value="EAL"/>
    <property type="match status" value="1"/>
</dbReference>
<dbReference type="Proteomes" id="UP000037600">
    <property type="component" value="Unassembled WGS sequence"/>
</dbReference>
<reference evidence="11 12" key="1">
    <citation type="submission" date="2015-04" db="EMBL/GenBank/DDBJ databases">
        <title>Draft Genome Sequence of the Novel Agar-Digesting Marine Bacterium Q1.</title>
        <authorList>
            <person name="Li Y."/>
            <person name="Li D."/>
            <person name="Chen G."/>
            <person name="Du Z."/>
        </authorList>
    </citation>
    <scope>NUCLEOTIDE SEQUENCE [LARGE SCALE GENOMIC DNA]</scope>
    <source>
        <strain evidence="11 12">Q1</strain>
    </source>
</reference>
<comment type="caution">
    <text evidence="11">The sequence shown here is derived from an EMBL/GenBank/DDBJ whole genome shotgun (WGS) entry which is preliminary data.</text>
</comment>
<keyword evidence="5" id="KW-0472">Membrane</keyword>
<evidence type="ECO:0000256" key="3">
    <source>
        <dbReference type="ARBA" id="ARBA00022636"/>
    </source>
</evidence>
<dbReference type="STRING" id="1513271.XM47_15695"/>
<protein>
    <recommendedName>
        <fullName evidence="2">cyclic-guanylate-specific phosphodiesterase</fullName>
        <ecNumber evidence="2">3.1.4.52</ecNumber>
    </recommendedName>
</protein>
<dbReference type="SUPFAM" id="SSF55073">
    <property type="entry name" value="Nucleotide cyclase"/>
    <property type="match status" value="1"/>
</dbReference>
<dbReference type="GO" id="GO:0007165">
    <property type="term" value="P:signal transduction"/>
    <property type="evidence" value="ECO:0007669"/>
    <property type="project" value="InterPro"/>
</dbReference>
<dbReference type="PANTHER" id="PTHR44757:SF2">
    <property type="entry name" value="BIOFILM ARCHITECTURE MAINTENANCE PROTEIN MBAA"/>
    <property type="match status" value="1"/>
</dbReference>
<dbReference type="SUPFAM" id="SSF141868">
    <property type="entry name" value="EAL domain-like"/>
    <property type="match status" value="1"/>
</dbReference>
<dbReference type="PROSITE" id="PS50112">
    <property type="entry name" value="PAS"/>
    <property type="match status" value="1"/>
</dbReference>
<dbReference type="InterPro" id="IPR000700">
    <property type="entry name" value="PAS-assoc_C"/>
</dbReference>
<evidence type="ECO:0000256" key="1">
    <source>
        <dbReference type="ARBA" id="ARBA00001946"/>
    </source>
</evidence>
<evidence type="ECO:0000259" key="10">
    <source>
        <dbReference type="PROSITE" id="PS50887"/>
    </source>
</evidence>
<feature type="domain" description="PAC" evidence="7">
    <location>
        <begin position="512"/>
        <end position="564"/>
    </location>
</feature>
<dbReference type="GO" id="GO:0071111">
    <property type="term" value="F:cyclic-guanylate-specific phosphodiesterase activity"/>
    <property type="evidence" value="ECO:0007669"/>
    <property type="project" value="UniProtKB-EC"/>
</dbReference>